<dbReference type="SUPFAM" id="SSF161098">
    <property type="entry name" value="MetI-like"/>
    <property type="match status" value="1"/>
</dbReference>
<dbReference type="PANTHER" id="PTHR30151">
    <property type="entry name" value="ALKANE SULFONATE ABC TRANSPORTER-RELATED, MEMBRANE SUBUNIT"/>
    <property type="match status" value="1"/>
</dbReference>
<feature type="transmembrane region" description="Helical" evidence="9">
    <location>
        <begin position="387"/>
        <end position="405"/>
    </location>
</feature>
<organism evidence="10 11">
    <name type="scientific">Octadecabacter temperatus</name>
    <dbReference type="NCBI Taxonomy" id="1458307"/>
    <lineage>
        <taxon>Bacteria</taxon>
        <taxon>Pseudomonadati</taxon>
        <taxon>Pseudomonadota</taxon>
        <taxon>Alphaproteobacteria</taxon>
        <taxon>Rhodobacterales</taxon>
        <taxon>Roseobacteraceae</taxon>
        <taxon>Octadecabacter</taxon>
    </lineage>
</organism>
<keyword evidence="7 9" id="KW-0472">Membrane</keyword>
<dbReference type="AlphaFoldDB" id="A0A0K0Y262"/>
<evidence type="ECO:0000256" key="8">
    <source>
        <dbReference type="ARBA" id="ARBA00056719"/>
    </source>
</evidence>
<dbReference type="FunFam" id="1.10.3720.10:FF:000003">
    <property type="entry name" value="Aliphatic sulfonate ABC transporter permease"/>
    <property type="match status" value="1"/>
</dbReference>
<dbReference type="Gene3D" id="1.10.3720.10">
    <property type="entry name" value="MetI-like"/>
    <property type="match status" value="1"/>
</dbReference>
<comment type="subcellular location">
    <subcellularLocation>
        <location evidence="1 9">Cell membrane</location>
        <topology evidence="1 9">Multi-pass membrane protein</topology>
    </subcellularLocation>
</comment>
<dbReference type="OrthoDB" id="9799271at2"/>
<feature type="transmembrane region" description="Helical" evidence="9">
    <location>
        <begin position="324"/>
        <end position="344"/>
    </location>
</feature>
<sequence length="514" mass="56270">MAGSVNLVCTRERLGEVVSELRAVTIPEGQTLEAGFTPPAGCEVASTWEVISYQFGTLFSELWTETGNVLLGALNAVPYLLVYVVLVLLFMVFWRAIKTLLTPKADYTSLKTVTFGDESAVRSETAASIISVGLIFVIWCSFTGSSLIPKFMHLPGPYTGESSFTYTVANAAGETDEAEVFVRVFDAGEDSDPLEIDAGDGFAKNDTVDIQIYRSEIVTWDRNDEFTRRDHQAQIVAINGNEFMFDPNNRDDNGNLVDTAPSFDVGFAKVAITDRGTINVSPNPGWQMQPLYLPAPEAVWNRFIEVAKYGYQNVYLTVHLGFSLFRVIVGFMLGAAVGIPLGYAMGLSNWFRGWFDPIVEFMRPVPPLALIPLVIIWFGIGEVGKIFLLFLAALWIMAIAARSGVSGVRITKVHAAYSLGASKWQILRHVIIPNSLPEIFTGARVAMGVCWGTVVAAELVAAEEGIGKMITTASKFQSTDIILMGVIIIGVVGFGIDMLMRMAERRLVPWKGKA</sequence>
<dbReference type="PROSITE" id="PS50928">
    <property type="entry name" value="ABC_TM1"/>
    <property type="match status" value="1"/>
</dbReference>
<keyword evidence="4" id="KW-1003">Cell membrane</keyword>
<dbReference type="PATRIC" id="fig|1458307.3.peg.429"/>
<protein>
    <submittedName>
        <fullName evidence="10">Putative aliphatic sulfonates transport permease protein SsuC</fullName>
    </submittedName>
</protein>
<evidence type="ECO:0000256" key="7">
    <source>
        <dbReference type="ARBA" id="ARBA00023136"/>
    </source>
</evidence>
<evidence type="ECO:0000256" key="5">
    <source>
        <dbReference type="ARBA" id="ARBA00022692"/>
    </source>
</evidence>
<keyword evidence="6 9" id="KW-1133">Transmembrane helix</keyword>
<dbReference type="GO" id="GO:0010438">
    <property type="term" value="P:cellular response to sulfur starvation"/>
    <property type="evidence" value="ECO:0007669"/>
    <property type="project" value="TreeGrafter"/>
</dbReference>
<dbReference type="EMBL" id="CP012160">
    <property type="protein sequence ID" value="AKS44992.1"/>
    <property type="molecule type" value="Genomic_DNA"/>
</dbReference>
<reference evidence="10 11" key="1">
    <citation type="journal article" date="2015" name="Genome Announc.">
        <title>Closed Genome Sequence of Octadecabacter temperatus SB1, the First Mesophilic Species of the Genus Octadecabacter.</title>
        <authorList>
            <person name="Voget S."/>
            <person name="Billerbeck S."/>
            <person name="Simon M."/>
            <person name="Daniel R."/>
        </authorList>
    </citation>
    <scope>NUCLEOTIDE SEQUENCE [LARGE SCALE GENOMIC DNA]</scope>
    <source>
        <strain evidence="10 11">SB1</strain>
    </source>
</reference>
<dbReference type="CDD" id="cd06261">
    <property type="entry name" value="TM_PBP2"/>
    <property type="match status" value="1"/>
</dbReference>
<name>A0A0K0Y262_9RHOB</name>
<dbReference type="STRING" id="1458307.OSB_04280"/>
<feature type="transmembrane region" description="Helical" evidence="9">
    <location>
        <begin position="126"/>
        <end position="148"/>
    </location>
</feature>
<keyword evidence="3 9" id="KW-0813">Transport</keyword>
<dbReference type="InterPro" id="IPR035906">
    <property type="entry name" value="MetI-like_sf"/>
</dbReference>
<evidence type="ECO:0000256" key="4">
    <source>
        <dbReference type="ARBA" id="ARBA00022475"/>
    </source>
</evidence>
<dbReference type="KEGG" id="otm:OSB_04280"/>
<accession>A0A0K0Y262</accession>
<gene>
    <name evidence="10" type="primary">ssuC_1</name>
    <name evidence="10" type="ORF">OSB_04280</name>
</gene>
<evidence type="ECO:0000313" key="11">
    <source>
        <dbReference type="Proteomes" id="UP000067444"/>
    </source>
</evidence>
<feature type="transmembrane region" description="Helical" evidence="9">
    <location>
        <begin position="76"/>
        <end position="97"/>
    </location>
</feature>
<evidence type="ECO:0000256" key="1">
    <source>
        <dbReference type="ARBA" id="ARBA00004651"/>
    </source>
</evidence>
<evidence type="ECO:0000256" key="9">
    <source>
        <dbReference type="RuleBase" id="RU363032"/>
    </source>
</evidence>
<evidence type="ECO:0000256" key="6">
    <source>
        <dbReference type="ARBA" id="ARBA00022989"/>
    </source>
</evidence>
<dbReference type="GO" id="GO:0005886">
    <property type="term" value="C:plasma membrane"/>
    <property type="evidence" value="ECO:0007669"/>
    <property type="project" value="UniProtKB-SubCell"/>
</dbReference>
<evidence type="ECO:0000256" key="2">
    <source>
        <dbReference type="ARBA" id="ARBA00009306"/>
    </source>
</evidence>
<feature type="transmembrane region" description="Helical" evidence="9">
    <location>
        <begin position="364"/>
        <end position="380"/>
    </location>
</feature>
<dbReference type="Pfam" id="PF00528">
    <property type="entry name" value="BPD_transp_1"/>
    <property type="match status" value="1"/>
</dbReference>
<evidence type="ECO:0000256" key="3">
    <source>
        <dbReference type="ARBA" id="ARBA00022448"/>
    </source>
</evidence>
<evidence type="ECO:0000313" key="10">
    <source>
        <dbReference type="EMBL" id="AKS44992.1"/>
    </source>
</evidence>
<keyword evidence="5 9" id="KW-0812">Transmembrane</keyword>
<dbReference type="Proteomes" id="UP000067444">
    <property type="component" value="Chromosome"/>
</dbReference>
<proteinExistence type="inferred from homology"/>
<dbReference type="InterPro" id="IPR000515">
    <property type="entry name" value="MetI-like"/>
</dbReference>
<dbReference type="PANTHER" id="PTHR30151:SF25">
    <property type="entry name" value="TAURINE TRANSPORT SYSTEM PERMEASE PROTEIN TAUC"/>
    <property type="match status" value="1"/>
</dbReference>
<comment type="function">
    <text evidence="8">Probably part of an ABC transporter complex. Probably responsible for the translocation of the substrate across the membrane.</text>
</comment>
<feature type="transmembrane region" description="Helical" evidence="9">
    <location>
        <begin position="481"/>
        <end position="500"/>
    </location>
</feature>
<keyword evidence="11" id="KW-1185">Reference proteome</keyword>
<dbReference type="RefSeq" id="WP_082166402.1">
    <property type="nucleotide sequence ID" value="NZ_CP012160.1"/>
</dbReference>
<dbReference type="GO" id="GO:0042918">
    <property type="term" value="P:alkanesulfonate transmembrane transport"/>
    <property type="evidence" value="ECO:0007669"/>
    <property type="project" value="UniProtKB-ARBA"/>
</dbReference>
<comment type="similarity">
    <text evidence="2 9">Belongs to the binding-protein-dependent transport system permease family.</text>
</comment>